<dbReference type="EMBL" id="ACUX02000004">
    <property type="protein sequence ID" value="EEZ61950.1"/>
    <property type="molecule type" value="Genomic_DNA"/>
</dbReference>
<dbReference type="HOGENOM" id="CLU_3189074_0_0_11"/>
<dbReference type="Proteomes" id="UP000006001">
    <property type="component" value="Unassembled WGS sequence"/>
</dbReference>
<comment type="caution">
    <text evidence="2">The sequence shown here is derived from an EMBL/GenBank/DDBJ whole genome shotgun (WGS) entry which is preliminary data.</text>
</comment>
<organism evidence="2 3">
    <name type="scientific">Slackia exigua (strain ATCC 700122 / DSM 15923 / CIP 105133 / JCM 11022 / KCTC 5966 / S-7)</name>
    <dbReference type="NCBI Taxonomy" id="649764"/>
    <lineage>
        <taxon>Bacteria</taxon>
        <taxon>Bacillati</taxon>
        <taxon>Actinomycetota</taxon>
        <taxon>Coriobacteriia</taxon>
        <taxon>Eggerthellales</taxon>
        <taxon>Eggerthellaceae</taxon>
        <taxon>Slackia</taxon>
    </lineage>
</organism>
<feature type="region of interest" description="Disordered" evidence="1">
    <location>
        <begin position="18"/>
        <end position="46"/>
    </location>
</feature>
<evidence type="ECO:0000313" key="2">
    <source>
        <dbReference type="EMBL" id="EEZ61950.1"/>
    </source>
</evidence>
<reference evidence="2" key="1">
    <citation type="submission" date="2009-10" db="EMBL/GenBank/DDBJ databases">
        <authorList>
            <person name="Weinstock G."/>
            <person name="Sodergren E."/>
            <person name="Clifton S."/>
            <person name="Fulton L."/>
            <person name="Fulton B."/>
            <person name="Courtney L."/>
            <person name="Fronick C."/>
            <person name="Harrison M."/>
            <person name="Strong C."/>
            <person name="Farmer C."/>
            <person name="Delahaunty K."/>
            <person name="Markovic C."/>
            <person name="Hall O."/>
            <person name="Minx P."/>
            <person name="Tomlinson C."/>
            <person name="Mitreva M."/>
            <person name="Nelson J."/>
            <person name="Hou S."/>
            <person name="Wollam A."/>
            <person name="Pepin K.H."/>
            <person name="Johnson M."/>
            <person name="Bhonagiri V."/>
            <person name="Nash W.E."/>
            <person name="Warren W."/>
            <person name="Chinwalla A."/>
            <person name="Mardis E.R."/>
            <person name="Wilson R.K."/>
        </authorList>
    </citation>
    <scope>NUCLEOTIDE SEQUENCE [LARGE SCALE GENOMIC DNA]</scope>
    <source>
        <strain evidence="2">ATCC 700122</strain>
    </source>
</reference>
<evidence type="ECO:0000256" key="1">
    <source>
        <dbReference type="SAM" id="MobiDB-lite"/>
    </source>
</evidence>
<keyword evidence="3" id="KW-1185">Reference proteome</keyword>
<evidence type="ECO:0000313" key="3">
    <source>
        <dbReference type="Proteomes" id="UP000006001"/>
    </source>
</evidence>
<proteinExistence type="predicted"/>
<accession>D0WE13</accession>
<name>D0WE13_SLAES</name>
<sequence length="46" mass="4986">MESSCPCIDGAVHENSALAENRGIHHPRAEESFAHAEREPIETLGS</sequence>
<dbReference type="STRING" id="649764.HMPREF0762_00036"/>
<feature type="compositionally biased region" description="Basic and acidic residues" evidence="1">
    <location>
        <begin position="27"/>
        <end position="46"/>
    </location>
</feature>
<gene>
    <name evidence="2" type="ORF">HMPREF0762_00036</name>
</gene>
<dbReference type="AlphaFoldDB" id="D0WE13"/>
<protein>
    <submittedName>
        <fullName evidence="2">Uncharacterized protein</fullName>
    </submittedName>
</protein>